<protein>
    <submittedName>
        <fullName evidence="2">Uncharacterized protein</fullName>
    </submittedName>
</protein>
<dbReference type="EMBL" id="QOIL01000002">
    <property type="protein sequence ID" value="RCG32620.1"/>
    <property type="molecule type" value="Genomic_DNA"/>
</dbReference>
<accession>A0A367FSF4</accession>
<gene>
    <name evidence="2" type="ORF">DQ384_03765</name>
</gene>
<sequence>MLYASSSGPANVTCLAQDSSGQPVKLSNVSLHQTVTANGRTWEGMFDIAVPAAGTYEISCRSQGGQVVFGVGKGLVASVGTVAGGALMAFLIPTAGFLLAFVVTIVVFVRRRRARRHLAASTQGGTWSQGTPYGV</sequence>
<dbReference type="Proteomes" id="UP000253094">
    <property type="component" value="Unassembled WGS sequence"/>
</dbReference>
<keyword evidence="1" id="KW-0812">Transmembrane</keyword>
<name>A0A367FSF4_9ACTN</name>
<evidence type="ECO:0000313" key="3">
    <source>
        <dbReference type="Proteomes" id="UP000253094"/>
    </source>
</evidence>
<evidence type="ECO:0000256" key="1">
    <source>
        <dbReference type="SAM" id="Phobius"/>
    </source>
</evidence>
<organism evidence="2 3">
    <name type="scientific">Sphaerisporangium album</name>
    <dbReference type="NCBI Taxonomy" id="509200"/>
    <lineage>
        <taxon>Bacteria</taxon>
        <taxon>Bacillati</taxon>
        <taxon>Actinomycetota</taxon>
        <taxon>Actinomycetes</taxon>
        <taxon>Streptosporangiales</taxon>
        <taxon>Streptosporangiaceae</taxon>
        <taxon>Sphaerisporangium</taxon>
    </lineage>
</organism>
<dbReference type="AlphaFoldDB" id="A0A367FSF4"/>
<reference evidence="2 3" key="1">
    <citation type="submission" date="2018-06" db="EMBL/GenBank/DDBJ databases">
        <title>Sphaerisporangium craniellae sp. nov., isolated from a marine sponge in the South China Sea.</title>
        <authorList>
            <person name="Li L."/>
        </authorList>
    </citation>
    <scope>NUCLEOTIDE SEQUENCE [LARGE SCALE GENOMIC DNA]</scope>
    <source>
        <strain evidence="2 3">CCTCC AA 208026</strain>
    </source>
</reference>
<feature type="transmembrane region" description="Helical" evidence="1">
    <location>
        <begin position="86"/>
        <end position="109"/>
    </location>
</feature>
<comment type="caution">
    <text evidence="2">The sequence shown here is derived from an EMBL/GenBank/DDBJ whole genome shotgun (WGS) entry which is preliminary data.</text>
</comment>
<evidence type="ECO:0000313" key="2">
    <source>
        <dbReference type="EMBL" id="RCG32620.1"/>
    </source>
</evidence>
<keyword evidence="3" id="KW-1185">Reference proteome</keyword>
<keyword evidence="1" id="KW-1133">Transmembrane helix</keyword>
<proteinExistence type="predicted"/>
<keyword evidence="1" id="KW-0472">Membrane</keyword>
<dbReference type="OrthoDB" id="3543267at2"/>